<keyword evidence="2" id="KW-0813">Transport</keyword>
<feature type="region of interest" description="Disordered" evidence="6">
    <location>
        <begin position="268"/>
        <end position="300"/>
    </location>
</feature>
<evidence type="ECO:0000256" key="6">
    <source>
        <dbReference type="SAM" id="MobiDB-lite"/>
    </source>
</evidence>
<protein>
    <submittedName>
        <fullName evidence="8">Major facilitator superfamily domain-containing protein</fullName>
    </submittedName>
</protein>
<feature type="transmembrane region" description="Helical" evidence="7">
    <location>
        <begin position="21"/>
        <end position="42"/>
    </location>
</feature>
<dbReference type="Pfam" id="PF07690">
    <property type="entry name" value="MFS_1"/>
    <property type="match status" value="1"/>
</dbReference>
<comment type="subcellular location">
    <subcellularLocation>
        <location evidence="1">Endomembrane system</location>
        <topology evidence="1">Multi-pass membrane protein</topology>
    </subcellularLocation>
</comment>
<evidence type="ECO:0000256" key="4">
    <source>
        <dbReference type="ARBA" id="ARBA00022989"/>
    </source>
</evidence>
<evidence type="ECO:0000256" key="7">
    <source>
        <dbReference type="SAM" id="Phobius"/>
    </source>
</evidence>
<keyword evidence="9" id="KW-1185">Reference proteome</keyword>
<dbReference type="Gene3D" id="1.20.1250.20">
    <property type="entry name" value="MFS general substrate transporter like domains"/>
    <property type="match status" value="1"/>
</dbReference>
<feature type="transmembrane region" description="Helical" evidence="7">
    <location>
        <begin position="54"/>
        <end position="75"/>
    </location>
</feature>
<keyword evidence="4 7" id="KW-1133">Transmembrane helix</keyword>
<comment type="caution">
    <text evidence="8">The sequence shown here is derived from an EMBL/GenBank/DDBJ whole genome shotgun (WGS) entry which is preliminary data.</text>
</comment>
<evidence type="ECO:0000256" key="5">
    <source>
        <dbReference type="ARBA" id="ARBA00023136"/>
    </source>
</evidence>
<dbReference type="PANTHER" id="PTHR23510:SF3">
    <property type="entry name" value="MAJOR FACILITATOR SUPERFAMILY DOMAIN-CONTAINING PROTEIN 8"/>
    <property type="match status" value="1"/>
</dbReference>
<evidence type="ECO:0000313" key="8">
    <source>
        <dbReference type="EMBL" id="KAI1708078.1"/>
    </source>
</evidence>
<dbReference type="Proteomes" id="UP001201812">
    <property type="component" value="Unassembled WGS sequence"/>
</dbReference>
<evidence type="ECO:0000256" key="1">
    <source>
        <dbReference type="ARBA" id="ARBA00004127"/>
    </source>
</evidence>
<feature type="transmembrane region" description="Helical" evidence="7">
    <location>
        <begin position="359"/>
        <end position="378"/>
    </location>
</feature>
<dbReference type="EMBL" id="JAKKPZ010000037">
    <property type="protein sequence ID" value="KAI1708078.1"/>
    <property type="molecule type" value="Genomic_DNA"/>
</dbReference>
<feature type="transmembrane region" description="Helical" evidence="7">
    <location>
        <begin position="504"/>
        <end position="522"/>
    </location>
</feature>
<evidence type="ECO:0000256" key="3">
    <source>
        <dbReference type="ARBA" id="ARBA00022692"/>
    </source>
</evidence>
<keyword evidence="3 7" id="KW-0812">Transmembrane</keyword>
<feature type="compositionally biased region" description="Low complexity" evidence="6">
    <location>
        <begin position="279"/>
        <end position="300"/>
    </location>
</feature>
<keyword evidence="5 7" id="KW-0472">Membrane</keyword>
<dbReference type="GO" id="GO:0012505">
    <property type="term" value="C:endomembrane system"/>
    <property type="evidence" value="ECO:0007669"/>
    <property type="project" value="UniProtKB-SubCell"/>
</dbReference>
<gene>
    <name evidence="8" type="ORF">DdX_12024</name>
</gene>
<dbReference type="GO" id="GO:0022857">
    <property type="term" value="F:transmembrane transporter activity"/>
    <property type="evidence" value="ECO:0007669"/>
    <property type="project" value="InterPro"/>
</dbReference>
<evidence type="ECO:0000256" key="2">
    <source>
        <dbReference type="ARBA" id="ARBA00022448"/>
    </source>
</evidence>
<evidence type="ECO:0000313" key="9">
    <source>
        <dbReference type="Proteomes" id="UP001201812"/>
    </source>
</evidence>
<sequence length="592" mass="64958">MAANEVAVKSKSTNWSNVYRISGFAFVDAFQFSFFVWSFWPFVQQLNPNLSPSFIGLIMAVSGVGEALSAPLLGYWANRIGRINPPLLASLCLSIVANTSYMCLNGLPLSVSSAALLISRFLSGAGSGNRGITLAYVASSSTTYDRTKAMALCGGGCLIGLTAGPSVQMAFTWIGSEGFDVAGLIKISMYTAPALLALIINFACIFFITTCLHDRLDDNCQEDTIISKYDEQDEHDVKTLQETLSQSFSMNNDDSIQKNSYEAKALTIRRQRRSASECSDSTNSDSTHSDNTSEAAISTSSSESASTFAPRMDILAVVICMTTRSARMLVTSNVESVGSPYSQLMFDFDERQVLEYNSMVQAAVGVLTMLMLIVYACTSFTRRVSERTNCIAAMIALLFFHLLTFSWPFLPGQIDCSKYGVAYEWCATLRPVNMYLYYISYVLVFGIFLPCLNNSLQSLYSLVLGNGRQGTMQGLNQAVGSLSRIIGPLVMSSTFAAFGPQATWIVEMGTLSLFLVIWAASYKRLVPSSQRKPQFAVVSEGINRKDTKVFIVDLDEDDSPLAKNECKELWERIDLEAHTEVFPGSTESKITK</sequence>
<reference evidence="8" key="1">
    <citation type="submission" date="2022-01" db="EMBL/GenBank/DDBJ databases">
        <title>Genome Sequence Resource for Two Populations of Ditylenchus destructor, the Migratory Endoparasitic Phytonematode.</title>
        <authorList>
            <person name="Zhang H."/>
            <person name="Lin R."/>
            <person name="Xie B."/>
        </authorList>
    </citation>
    <scope>NUCLEOTIDE SEQUENCE</scope>
    <source>
        <strain evidence="8">BazhouSP</strain>
    </source>
</reference>
<dbReference type="AlphaFoldDB" id="A0AAD4N136"/>
<feature type="transmembrane region" description="Helical" evidence="7">
    <location>
        <begin position="435"/>
        <end position="453"/>
    </location>
</feature>
<dbReference type="GO" id="GO:0005765">
    <property type="term" value="C:lysosomal membrane"/>
    <property type="evidence" value="ECO:0007669"/>
    <property type="project" value="TreeGrafter"/>
</dbReference>
<dbReference type="CDD" id="cd17326">
    <property type="entry name" value="MFS_MFSD8"/>
    <property type="match status" value="1"/>
</dbReference>
<dbReference type="SUPFAM" id="SSF103473">
    <property type="entry name" value="MFS general substrate transporter"/>
    <property type="match status" value="1"/>
</dbReference>
<dbReference type="InterPro" id="IPR051068">
    <property type="entry name" value="MFS_Domain-Containing_Protein"/>
</dbReference>
<organism evidence="8 9">
    <name type="scientific">Ditylenchus destructor</name>
    <dbReference type="NCBI Taxonomy" id="166010"/>
    <lineage>
        <taxon>Eukaryota</taxon>
        <taxon>Metazoa</taxon>
        <taxon>Ecdysozoa</taxon>
        <taxon>Nematoda</taxon>
        <taxon>Chromadorea</taxon>
        <taxon>Rhabditida</taxon>
        <taxon>Tylenchina</taxon>
        <taxon>Tylenchomorpha</taxon>
        <taxon>Sphaerularioidea</taxon>
        <taxon>Anguinidae</taxon>
        <taxon>Anguininae</taxon>
        <taxon>Ditylenchus</taxon>
    </lineage>
</organism>
<accession>A0AAD4N136</accession>
<feature type="transmembrane region" description="Helical" evidence="7">
    <location>
        <begin position="149"/>
        <end position="175"/>
    </location>
</feature>
<name>A0AAD4N136_9BILA</name>
<feature type="transmembrane region" description="Helical" evidence="7">
    <location>
        <begin position="390"/>
        <end position="410"/>
    </location>
</feature>
<dbReference type="PANTHER" id="PTHR23510">
    <property type="entry name" value="INNER MEMBRANE TRANSPORT PROTEIN YAJR"/>
    <property type="match status" value="1"/>
</dbReference>
<feature type="transmembrane region" description="Helical" evidence="7">
    <location>
        <begin position="187"/>
        <end position="208"/>
    </location>
</feature>
<proteinExistence type="predicted"/>
<dbReference type="InterPro" id="IPR036259">
    <property type="entry name" value="MFS_trans_sf"/>
</dbReference>
<dbReference type="InterPro" id="IPR011701">
    <property type="entry name" value="MFS"/>
</dbReference>